<feature type="compositionally biased region" description="Low complexity" evidence="1">
    <location>
        <begin position="960"/>
        <end position="969"/>
    </location>
</feature>
<accession>A0A409WQV5</accession>
<proteinExistence type="predicted"/>
<dbReference type="EMBL" id="NHYE01004924">
    <property type="protein sequence ID" value="PPQ80861.1"/>
    <property type="molecule type" value="Genomic_DNA"/>
</dbReference>
<dbReference type="Pfam" id="PF18803">
    <property type="entry name" value="CxC2"/>
    <property type="match status" value="1"/>
</dbReference>
<evidence type="ECO:0000313" key="4">
    <source>
        <dbReference type="Proteomes" id="UP000284706"/>
    </source>
</evidence>
<name>A0A409WQV5_9AGAR</name>
<feature type="compositionally biased region" description="Basic residues" evidence="1">
    <location>
        <begin position="1"/>
        <end position="11"/>
    </location>
</feature>
<comment type="caution">
    <text evidence="3">The sequence shown here is derived from an EMBL/GenBank/DDBJ whole genome shotgun (WGS) entry which is preliminary data.</text>
</comment>
<feature type="region of interest" description="Disordered" evidence="1">
    <location>
        <begin position="1094"/>
        <end position="1123"/>
    </location>
</feature>
<gene>
    <name evidence="3" type="ORF">CVT26_015078</name>
</gene>
<dbReference type="PANTHER" id="PTHR33096">
    <property type="entry name" value="CXC2 DOMAIN-CONTAINING PROTEIN"/>
    <property type="match status" value="1"/>
</dbReference>
<feature type="region of interest" description="Disordered" evidence="1">
    <location>
        <begin position="69"/>
        <end position="108"/>
    </location>
</feature>
<evidence type="ECO:0000313" key="3">
    <source>
        <dbReference type="EMBL" id="PPQ80861.1"/>
    </source>
</evidence>
<reference evidence="3 4" key="1">
    <citation type="journal article" date="2018" name="Evol. Lett.">
        <title>Horizontal gene cluster transfer increased hallucinogenic mushroom diversity.</title>
        <authorList>
            <person name="Reynolds H.T."/>
            <person name="Vijayakumar V."/>
            <person name="Gluck-Thaler E."/>
            <person name="Korotkin H.B."/>
            <person name="Matheny P.B."/>
            <person name="Slot J.C."/>
        </authorList>
    </citation>
    <scope>NUCLEOTIDE SEQUENCE [LARGE SCALE GENOMIC DNA]</scope>
    <source>
        <strain evidence="3 4">SRW20</strain>
    </source>
</reference>
<organism evidence="3 4">
    <name type="scientific">Gymnopilus dilepis</name>
    <dbReference type="NCBI Taxonomy" id="231916"/>
    <lineage>
        <taxon>Eukaryota</taxon>
        <taxon>Fungi</taxon>
        <taxon>Dikarya</taxon>
        <taxon>Basidiomycota</taxon>
        <taxon>Agaricomycotina</taxon>
        <taxon>Agaricomycetes</taxon>
        <taxon>Agaricomycetidae</taxon>
        <taxon>Agaricales</taxon>
        <taxon>Agaricineae</taxon>
        <taxon>Hymenogastraceae</taxon>
        <taxon>Gymnopilus</taxon>
    </lineage>
</organism>
<feature type="domain" description="CxC2-like cysteine cluster KDZ transposase-associated" evidence="2">
    <location>
        <begin position="201"/>
        <end position="306"/>
    </location>
</feature>
<dbReference type="PANTHER" id="PTHR33096:SF1">
    <property type="entry name" value="CXC1-LIKE CYSTEINE CLUSTER ASSOCIATED WITH KDZ TRANSPOSASES DOMAIN-CONTAINING PROTEIN"/>
    <property type="match status" value="1"/>
</dbReference>
<evidence type="ECO:0000259" key="2">
    <source>
        <dbReference type="Pfam" id="PF18803"/>
    </source>
</evidence>
<dbReference type="InParanoid" id="A0A409WQV5"/>
<feature type="region of interest" description="Disordered" evidence="1">
    <location>
        <begin position="935"/>
        <end position="976"/>
    </location>
</feature>
<feature type="region of interest" description="Disordered" evidence="1">
    <location>
        <begin position="1"/>
        <end position="24"/>
    </location>
</feature>
<dbReference type="Proteomes" id="UP000284706">
    <property type="component" value="Unassembled WGS sequence"/>
</dbReference>
<feature type="compositionally biased region" description="Acidic residues" evidence="1">
    <location>
        <begin position="1094"/>
        <end position="1107"/>
    </location>
</feature>
<dbReference type="InterPro" id="IPR040521">
    <property type="entry name" value="KDZ"/>
</dbReference>
<sequence length="1123" mass="128120">MSNTRAKKRPRLQNTSYHDSVPLDDDFDEIHAREGRLIRIGDLVRTAPLPRTSLVTDSTWNALSSWTPPDDSNYALDSNESSYNEQLEADVMDEPMPAEKPTKKKRSKVSKRPHIVWMEVHRQTYLDETLRWEGRADAFVQDECSDCVARSTTPRGRAEYRCSDCFIPDLTCASCCVRRHRMNPFHRIERWSNSRFVGVSLKSIGLKIQLNHLSMFCTNPIPCHTGMLVLHTNGIHEVDIQYCGCSRAIAPHLQLLRRRLYPSSQLNPRNCTTFELLRLLHHLSLATKASTYDFYRGLETATNNTGVNVPKSRYRALFRSVLQWRHLKLLKRGGRGNDPSGVSGTQDGELALRCPSCPWPGINLPDDWQNAPENMKFLYMVFICMDANFRLKNQLVSNYSQDPGLGIGWAYMVPRKPYEKYVLSKASDDDISTCVGFQALAKANSKYSVGLRYTGTNATVCGRSEMIFPLGVGNLHKGERYSNMDYIFGSVLQLILVAMVLISYDVACQWFVNLFSRIKNDWPPEIKPSRPIQLIPAIPKLHYSMHESADHEVFSLNLIPGAGLSDCECPERVWAPHNPLGNSTKTQGPGSRHDVLDDHFGFWNWLKYVGMGVTLLRKYKAAVAERNIQNEGHLGLTDVLDPQVVKTWEKLCEAWDSDRAFPKTHKNPYHIEDMRACSNFHTHDIPLTSVSIADISEVRVRKELAAEEEKRLKDGGISLNSTSAASFVGLGLEIEESQRRLERQAKDVTSHLATSKEGNLTEQRNALRTRIRVWEQLVPIYMPGLLQYVADRSRASQIPREVDSNEKSPPVQSHHPEFIEIYLPSRVVASDRAVVCRDGLVEIEERLRVGQCHDSLESLRQILRLKARMIQFKNKNIRGQREGTRSRAVIDRVHDRARAAAAKYRAAREALYCIRGPGLWEKTFRVLEDGDVRGYQDPDRLRPKHGRRGIWEDDQDQPGPESIPSSEISLFNEVRSRRDGTGETRRTISWIWMNERSSQSEDKDDDILRVEWAKSRARSERTREEVMLLKEEMQRVLRFLGWKADWWRQRAALRTAIGPELKEGIQAFALTQADVLEAMASHFKRLWDAPLQAVDDEDTDGSDDESSDAGGHDVGEARDQAHD</sequence>
<dbReference type="OrthoDB" id="2682806at2759"/>
<dbReference type="AlphaFoldDB" id="A0A409WQV5"/>
<evidence type="ECO:0000256" key="1">
    <source>
        <dbReference type="SAM" id="MobiDB-lite"/>
    </source>
</evidence>
<feature type="compositionally biased region" description="Polar residues" evidence="1">
    <location>
        <begin position="75"/>
        <end position="85"/>
    </location>
</feature>
<dbReference type="InterPro" id="IPR041457">
    <property type="entry name" value="CxC2_KDZ-assoc"/>
</dbReference>
<protein>
    <recommendedName>
        <fullName evidence="2">CxC2-like cysteine cluster KDZ transposase-associated domain-containing protein</fullName>
    </recommendedName>
</protein>
<dbReference type="STRING" id="231916.A0A409WQV5"/>
<keyword evidence="4" id="KW-1185">Reference proteome</keyword>
<dbReference type="Pfam" id="PF18758">
    <property type="entry name" value="KDZ"/>
    <property type="match status" value="1"/>
</dbReference>
<dbReference type="CDD" id="cd19757">
    <property type="entry name" value="Bbox1"/>
    <property type="match status" value="1"/>
</dbReference>
<feature type="compositionally biased region" description="Basic and acidic residues" evidence="1">
    <location>
        <begin position="1110"/>
        <end position="1123"/>
    </location>
</feature>